<evidence type="ECO:0000313" key="2">
    <source>
        <dbReference type="EMBL" id="OGF79049.1"/>
    </source>
</evidence>
<proteinExistence type="predicted"/>
<reference evidence="2 3" key="1">
    <citation type="journal article" date="2016" name="Nat. Commun.">
        <title>Thousands of microbial genomes shed light on interconnected biogeochemical processes in an aquifer system.</title>
        <authorList>
            <person name="Anantharaman K."/>
            <person name="Brown C.T."/>
            <person name="Hug L.A."/>
            <person name="Sharon I."/>
            <person name="Castelle C.J."/>
            <person name="Probst A.J."/>
            <person name="Thomas B.C."/>
            <person name="Singh A."/>
            <person name="Wilkins M.J."/>
            <person name="Karaoz U."/>
            <person name="Brodie E.L."/>
            <person name="Williams K.H."/>
            <person name="Hubbard S.S."/>
            <person name="Banfield J.F."/>
        </authorList>
    </citation>
    <scope>NUCLEOTIDE SEQUENCE [LARGE SCALE GENOMIC DNA]</scope>
</reference>
<keyword evidence="1" id="KW-1133">Transmembrane helix</keyword>
<feature type="transmembrane region" description="Helical" evidence="1">
    <location>
        <begin position="21"/>
        <end position="41"/>
    </location>
</feature>
<keyword evidence="1" id="KW-0812">Transmembrane</keyword>
<evidence type="ECO:0000256" key="1">
    <source>
        <dbReference type="SAM" id="Phobius"/>
    </source>
</evidence>
<protein>
    <recommendedName>
        <fullName evidence="4">POTRA domain-containing protein</fullName>
    </recommendedName>
</protein>
<dbReference type="EMBL" id="MFHI01000011">
    <property type="protein sequence ID" value="OGF79049.1"/>
    <property type="molecule type" value="Genomic_DNA"/>
</dbReference>
<dbReference type="AlphaFoldDB" id="A0A1F5WTS0"/>
<evidence type="ECO:0008006" key="4">
    <source>
        <dbReference type="Google" id="ProtNLM"/>
    </source>
</evidence>
<keyword evidence="1" id="KW-0472">Membrane</keyword>
<comment type="caution">
    <text evidence="2">The sequence shown here is derived from an EMBL/GenBank/DDBJ whole genome shotgun (WGS) entry which is preliminary data.</text>
</comment>
<accession>A0A1F5WTS0</accession>
<organism evidence="2 3">
    <name type="scientific">Candidatus Giovannonibacteria bacterium RIFCSPHIGHO2_02_43_13</name>
    <dbReference type="NCBI Taxonomy" id="1798330"/>
    <lineage>
        <taxon>Bacteria</taxon>
        <taxon>Candidatus Giovannoniibacteriota</taxon>
    </lineage>
</organism>
<gene>
    <name evidence="2" type="ORF">A2W54_01805</name>
</gene>
<sequence>MDINRHYRKRKRAVFLKKLGLSAGIFFTLALMLWGFFWIPYFRITNIVADDYVVGSELEQTISPYMVSVNKFWLPQNNYFLFDPEKVVSLIKDKEIGIAIAEKKFPKTLEVRFPEAEPWLIYCLHESAAEAGHADKCYYVSALGILIDSAPRFSENPLPRIITESGDKKIGDSVLSDDEILFLKTAISEFKRIGITIKEIVIAKDIRFSTKENWYLLIDKDADVKKTFADFKLLLEQKIKDDRTDLIYIDMRFPDKAFYKLR</sequence>
<evidence type="ECO:0000313" key="3">
    <source>
        <dbReference type="Proteomes" id="UP000178425"/>
    </source>
</evidence>
<name>A0A1F5WTS0_9BACT</name>
<dbReference type="Proteomes" id="UP000178425">
    <property type="component" value="Unassembled WGS sequence"/>
</dbReference>